<evidence type="ECO:0000313" key="3">
    <source>
        <dbReference type="Proteomes" id="UP000824101"/>
    </source>
</evidence>
<dbReference type="Gene3D" id="3.20.20.150">
    <property type="entry name" value="Divalent-metal-dependent TIM barrel enzymes"/>
    <property type="match status" value="1"/>
</dbReference>
<dbReference type="SUPFAM" id="SSF51658">
    <property type="entry name" value="Xylose isomerase-like"/>
    <property type="match status" value="1"/>
</dbReference>
<dbReference type="EMBL" id="DXBC01000137">
    <property type="protein sequence ID" value="HIZ79858.1"/>
    <property type="molecule type" value="Genomic_DNA"/>
</dbReference>
<feature type="domain" description="Xylose isomerase-like TIM barrel" evidence="1">
    <location>
        <begin position="37"/>
        <end position="261"/>
    </location>
</feature>
<reference evidence="2" key="2">
    <citation type="submission" date="2021-04" db="EMBL/GenBank/DDBJ databases">
        <authorList>
            <person name="Gilroy R."/>
        </authorList>
    </citation>
    <scope>NUCLEOTIDE SEQUENCE</scope>
    <source>
        <strain evidence="2">ChiBcec1-1093</strain>
    </source>
</reference>
<dbReference type="GO" id="GO:0016853">
    <property type="term" value="F:isomerase activity"/>
    <property type="evidence" value="ECO:0007669"/>
    <property type="project" value="UniProtKB-KW"/>
</dbReference>
<dbReference type="Pfam" id="PF01261">
    <property type="entry name" value="AP_endonuc_2"/>
    <property type="match status" value="1"/>
</dbReference>
<dbReference type="InterPro" id="IPR036237">
    <property type="entry name" value="Xyl_isomerase-like_sf"/>
</dbReference>
<name>A0A9D2GHF2_9FIRM</name>
<dbReference type="InterPro" id="IPR050312">
    <property type="entry name" value="IolE/XylAMocC-like"/>
</dbReference>
<gene>
    <name evidence="2" type="ORF">IAA17_08740</name>
</gene>
<dbReference type="PANTHER" id="PTHR12110">
    <property type="entry name" value="HYDROXYPYRUVATE ISOMERASE"/>
    <property type="match status" value="1"/>
</dbReference>
<proteinExistence type="predicted"/>
<protein>
    <submittedName>
        <fullName evidence="2">Sugar phosphate isomerase/epimerase</fullName>
    </submittedName>
</protein>
<reference evidence="2" key="1">
    <citation type="journal article" date="2021" name="PeerJ">
        <title>Extensive microbial diversity within the chicken gut microbiome revealed by metagenomics and culture.</title>
        <authorList>
            <person name="Gilroy R."/>
            <person name="Ravi A."/>
            <person name="Getino M."/>
            <person name="Pursley I."/>
            <person name="Horton D.L."/>
            <person name="Alikhan N.F."/>
            <person name="Baker D."/>
            <person name="Gharbi K."/>
            <person name="Hall N."/>
            <person name="Watson M."/>
            <person name="Adriaenssens E.M."/>
            <person name="Foster-Nyarko E."/>
            <person name="Jarju S."/>
            <person name="Secka A."/>
            <person name="Antonio M."/>
            <person name="Oren A."/>
            <person name="Chaudhuri R.R."/>
            <person name="La Ragione R."/>
            <person name="Hildebrand F."/>
            <person name="Pallen M.J."/>
        </authorList>
    </citation>
    <scope>NUCLEOTIDE SEQUENCE</scope>
    <source>
        <strain evidence="2">ChiBcec1-1093</strain>
    </source>
</reference>
<dbReference type="Proteomes" id="UP000824101">
    <property type="component" value="Unassembled WGS sequence"/>
</dbReference>
<evidence type="ECO:0000313" key="2">
    <source>
        <dbReference type="EMBL" id="HIZ79858.1"/>
    </source>
</evidence>
<sequence>MKDSIHTYFQVGTIQWMSYPDRDVLDAVRAIAGDDFFDAIEVGPIPDEAKRAEVKRLLAQSHLKVCYGAQPRLLGTGLNPNDIDEEGRKKAEATLLEAIDEAEYLGAKGIAFLAGKWQEETKDQAYAQLLKTTGNLCEYAAAKGMMVELEVFDYDMDKAALIGPAPYAARFAADVRMKHSNFGLLVDLSHFPTTYETSRFVIQTLRPYITHFHFGNAVVKKGCEAYGDQHPRFGFPDSANDVEELRDYFQVLKEEGFFCREHPFVMSMEVKPWKGEEDEIVLAGTKRVVNRAWALVKD</sequence>
<comment type="caution">
    <text evidence="2">The sequence shown here is derived from an EMBL/GenBank/DDBJ whole genome shotgun (WGS) entry which is preliminary data.</text>
</comment>
<evidence type="ECO:0000259" key="1">
    <source>
        <dbReference type="Pfam" id="PF01261"/>
    </source>
</evidence>
<dbReference type="PANTHER" id="PTHR12110:SF41">
    <property type="entry name" value="INOSOSE DEHYDRATASE"/>
    <property type="match status" value="1"/>
</dbReference>
<organism evidence="2 3">
    <name type="scientific">Candidatus Lachnoclostridium stercorigallinarum</name>
    <dbReference type="NCBI Taxonomy" id="2838634"/>
    <lineage>
        <taxon>Bacteria</taxon>
        <taxon>Bacillati</taxon>
        <taxon>Bacillota</taxon>
        <taxon>Clostridia</taxon>
        <taxon>Lachnospirales</taxon>
        <taxon>Lachnospiraceae</taxon>
    </lineage>
</organism>
<keyword evidence="2" id="KW-0413">Isomerase</keyword>
<dbReference type="AlphaFoldDB" id="A0A9D2GHF2"/>
<accession>A0A9D2GHF2</accession>
<dbReference type="InterPro" id="IPR013022">
    <property type="entry name" value="Xyl_isomerase-like_TIM-brl"/>
</dbReference>